<dbReference type="AlphaFoldDB" id="A0A2G9T6P4"/>
<gene>
    <name evidence="2" type="ORF">TELCIR_25633</name>
</gene>
<evidence type="ECO:0000313" key="2">
    <source>
        <dbReference type="EMBL" id="PIO53050.1"/>
    </source>
</evidence>
<name>A0A2G9T6P4_TELCI</name>
<evidence type="ECO:0000256" key="1">
    <source>
        <dbReference type="SAM" id="MobiDB-lite"/>
    </source>
</evidence>
<feature type="region of interest" description="Disordered" evidence="1">
    <location>
        <begin position="33"/>
        <end position="61"/>
    </location>
</feature>
<evidence type="ECO:0000313" key="3">
    <source>
        <dbReference type="Proteomes" id="UP000230423"/>
    </source>
</evidence>
<dbReference type="Proteomes" id="UP000230423">
    <property type="component" value="Unassembled WGS sequence"/>
</dbReference>
<dbReference type="OrthoDB" id="6129702at2759"/>
<organism evidence="2 3">
    <name type="scientific">Teladorsagia circumcincta</name>
    <name type="common">Brown stomach worm</name>
    <name type="synonym">Ostertagia circumcincta</name>
    <dbReference type="NCBI Taxonomy" id="45464"/>
    <lineage>
        <taxon>Eukaryota</taxon>
        <taxon>Metazoa</taxon>
        <taxon>Ecdysozoa</taxon>
        <taxon>Nematoda</taxon>
        <taxon>Chromadorea</taxon>
        <taxon>Rhabditida</taxon>
        <taxon>Rhabditina</taxon>
        <taxon>Rhabditomorpha</taxon>
        <taxon>Strongyloidea</taxon>
        <taxon>Trichostrongylidae</taxon>
        <taxon>Teladorsagia</taxon>
    </lineage>
</organism>
<sequence>MYDGVGGLERERHQTAELVDKQAREMLDLFKQARSEQADGSYSSAGYPSTPPPPQPPTCSK</sequence>
<feature type="non-terminal residue" evidence="2">
    <location>
        <position position="61"/>
    </location>
</feature>
<feature type="compositionally biased region" description="Pro residues" evidence="1">
    <location>
        <begin position="49"/>
        <end position="61"/>
    </location>
</feature>
<reference evidence="2 3" key="1">
    <citation type="submission" date="2015-09" db="EMBL/GenBank/DDBJ databases">
        <title>Draft genome of the parasitic nematode Teladorsagia circumcincta isolate WARC Sus (inbred).</title>
        <authorList>
            <person name="Mitreva M."/>
        </authorList>
    </citation>
    <scope>NUCLEOTIDE SEQUENCE [LARGE SCALE GENOMIC DNA]</scope>
    <source>
        <strain evidence="2 3">S</strain>
    </source>
</reference>
<accession>A0A2G9T6P4</accession>
<protein>
    <submittedName>
        <fullName evidence="2">Uncharacterized protein</fullName>
    </submittedName>
</protein>
<dbReference type="EMBL" id="KZ420592">
    <property type="protein sequence ID" value="PIO53050.1"/>
    <property type="molecule type" value="Genomic_DNA"/>
</dbReference>
<proteinExistence type="predicted"/>
<keyword evidence="3" id="KW-1185">Reference proteome</keyword>